<dbReference type="RefSeq" id="WP_380079757.1">
    <property type="nucleotide sequence ID" value="NZ_JBHSGO010000207.1"/>
</dbReference>
<name>A0ABV9K8N6_9PORP</name>
<reference evidence="2" key="1">
    <citation type="journal article" date="2019" name="Int. J. Syst. Evol. Microbiol.">
        <title>The Global Catalogue of Microorganisms (GCM) 10K type strain sequencing project: providing services to taxonomists for standard genome sequencing and annotation.</title>
        <authorList>
            <consortium name="The Broad Institute Genomics Platform"/>
            <consortium name="The Broad Institute Genome Sequencing Center for Infectious Disease"/>
            <person name="Wu L."/>
            <person name="Ma J."/>
        </authorList>
    </citation>
    <scope>NUCLEOTIDE SEQUENCE [LARGE SCALE GENOMIC DNA]</scope>
    <source>
        <strain evidence="2">CGMCC 4.7357</strain>
    </source>
</reference>
<evidence type="ECO:0000313" key="2">
    <source>
        <dbReference type="Proteomes" id="UP001596020"/>
    </source>
</evidence>
<accession>A0ABV9K8N6</accession>
<keyword evidence="2" id="KW-1185">Reference proteome</keyword>
<dbReference type="EMBL" id="JBHSGO010000207">
    <property type="protein sequence ID" value="MFC4666565.1"/>
    <property type="molecule type" value="Genomic_DNA"/>
</dbReference>
<protein>
    <submittedName>
        <fullName evidence="1">Uncharacterized protein</fullName>
    </submittedName>
</protein>
<gene>
    <name evidence="1" type="ORF">ACFO3G_08165</name>
</gene>
<organism evidence="1 2">
    <name type="scientific">Falsiporphyromonas endometrii</name>
    <dbReference type="NCBI Taxonomy" id="1387297"/>
    <lineage>
        <taxon>Bacteria</taxon>
        <taxon>Pseudomonadati</taxon>
        <taxon>Bacteroidota</taxon>
        <taxon>Bacteroidia</taxon>
        <taxon>Bacteroidales</taxon>
        <taxon>Porphyromonadaceae</taxon>
        <taxon>Falsiporphyromonas</taxon>
    </lineage>
</organism>
<proteinExistence type="predicted"/>
<comment type="caution">
    <text evidence="1">The sequence shown here is derived from an EMBL/GenBank/DDBJ whole genome shotgun (WGS) entry which is preliminary data.</text>
</comment>
<dbReference type="Proteomes" id="UP001596020">
    <property type="component" value="Unassembled WGS sequence"/>
</dbReference>
<sequence>MEIIISLIILLSIMQLGGSYLQGDIIYPMSKEKITTNSSIEKNTKHDLFECAVKFIRKGIYLLNTITLIDTQKDAQETLIQPQNYKFEG</sequence>
<evidence type="ECO:0000313" key="1">
    <source>
        <dbReference type="EMBL" id="MFC4666565.1"/>
    </source>
</evidence>